<organism evidence="2 3">
    <name type="scientific">Marinicauda pacifica</name>
    <dbReference type="NCBI Taxonomy" id="1133559"/>
    <lineage>
        <taxon>Bacteria</taxon>
        <taxon>Pseudomonadati</taxon>
        <taxon>Pseudomonadota</taxon>
        <taxon>Alphaproteobacteria</taxon>
        <taxon>Maricaulales</taxon>
        <taxon>Maricaulaceae</taxon>
        <taxon>Marinicauda</taxon>
    </lineage>
</organism>
<dbReference type="GO" id="GO:0005737">
    <property type="term" value="C:cytoplasm"/>
    <property type="evidence" value="ECO:0007669"/>
    <property type="project" value="TreeGrafter"/>
</dbReference>
<dbReference type="InterPro" id="IPR036282">
    <property type="entry name" value="Glutathione-S-Trfase_C_sf"/>
</dbReference>
<dbReference type="Pfam" id="PF13409">
    <property type="entry name" value="GST_N_2"/>
    <property type="match status" value="1"/>
</dbReference>
<name>A0A4S2HEA9_9PROT</name>
<dbReference type="RefSeq" id="WP_135943596.1">
    <property type="nucleotide sequence ID" value="NZ_BMEI01000001.1"/>
</dbReference>
<dbReference type="InterPro" id="IPR050983">
    <property type="entry name" value="GST_Omega/HSP26"/>
</dbReference>
<feature type="domain" description="GST N-terminal" evidence="1">
    <location>
        <begin position="1"/>
        <end position="80"/>
    </location>
</feature>
<dbReference type="GO" id="GO:0016740">
    <property type="term" value="F:transferase activity"/>
    <property type="evidence" value="ECO:0007669"/>
    <property type="project" value="UniProtKB-KW"/>
</dbReference>
<evidence type="ECO:0000259" key="1">
    <source>
        <dbReference type="PROSITE" id="PS50404"/>
    </source>
</evidence>
<sequence>MRLYYSSTSPYARKCRALIIEKGLEGKVECVEASPLDNPAELYAANPLGKVPTLSREKAPAIIGSAHICEFLDTLNDELWIPSRGESRVLVMRQQAIADGLLDLTMGRRIEVQRDEGLRWDFWQARWEAAIARTIETLEAERGQFDRSVDLGALAIAISLGYLDLRYSEFDWRARAPGLAKFAQTWFARESFAATAPPAG</sequence>
<dbReference type="Proteomes" id="UP000305451">
    <property type="component" value="Unassembled WGS sequence"/>
</dbReference>
<dbReference type="PANTHER" id="PTHR43968">
    <property type="match status" value="1"/>
</dbReference>
<dbReference type="InterPro" id="IPR004045">
    <property type="entry name" value="Glutathione_S-Trfase_N"/>
</dbReference>
<dbReference type="CDD" id="cd03049">
    <property type="entry name" value="GST_N_3"/>
    <property type="match status" value="1"/>
</dbReference>
<gene>
    <name evidence="2" type="ORF">E5162_03740</name>
</gene>
<dbReference type="CDD" id="cd03205">
    <property type="entry name" value="GST_C_6"/>
    <property type="match status" value="1"/>
</dbReference>
<evidence type="ECO:0000313" key="3">
    <source>
        <dbReference type="Proteomes" id="UP000305451"/>
    </source>
</evidence>
<dbReference type="EMBL" id="SRXV01000001">
    <property type="protein sequence ID" value="TGY94400.1"/>
    <property type="molecule type" value="Genomic_DNA"/>
</dbReference>
<reference evidence="2 3" key="1">
    <citation type="journal article" date="2013" name="Int. J. Syst. Evol. Microbiol.">
        <title>Marinicauda pacifica gen. nov., sp. nov., a prosthecate alphaproteobacterium of the family Hyphomonadaceae isolated from deep seawater.</title>
        <authorList>
            <person name="Zhang X.Y."/>
            <person name="Li G.W."/>
            <person name="Wang C.S."/>
            <person name="Zhang Y.J."/>
            <person name="Xu X.W."/>
            <person name="Li H."/>
            <person name="Liu A."/>
            <person name="Liu C."/>
            <person name="Xie B.B."/>
            <person name="Qin Q.L."/>
            <person name="Xu Z."/>
            <person name="Chen X.L."/>
            <person name="Zhou B.C."/>
            <person name="Zhang Y.Z."/>
        </authorList>
    </citation>
    <scope>NUCLEOTIDE SEQUENCE [LARGE SCALE GENOMIC DNA]</scope>
    <source>
        <strain evidence="2 3">P-1 km-3</strain>
    </source>
</reference>
<dbReference type="OrthoDB" id="9795329at2"/>
<dbReference type="Gene3D" id="3.40.30.10">
    <property type="entry name" value="Glutaredoxin"/>
    <property type="match status" value="1"/>
</dbReference>
<dbReference type="Gene3D" id="1.20.1050.10">
    <property type="match status" value="1"/>
</dbReference>
<protein>
    <submittedName>
        <fullName evidence="2">Glutathione S-transferase</fullName>
    </submittedName>
</protein>
<accession>A0A4S2HEA9</accession>
<keyword evidence="3" id="KW-1185">Reference proteome</keyword>
<dbReference type="PROSITE" id="PS50404">
    <property type="entry name" value="GST_NTER"/>
    <property type="match status" value="1"/>
</dbReference>
<dbReference type="AlphaFoldDB" id="A0A4S2HEA9"/>
<evidence type="ECO:0000313" key="2">
    <source>
        <dbReference type="EMBL" id="TGY94400.1"/>
    </source>
</evidence>
<dbReference type="SUPFAM" id="SSF52833">
    <property type="entry name" value="Thioredoxin-like"/>
    <property type="match status" value="1"/>
</dbReference>
<proteinExistence type="predicted"/>
<dbReference type="InterPro" id="IPR036249">
    <property type="entry name" value="Thioredoxin-like_sf"/>
</dbReference>
<dbReference type="SUPFAM" id="SSF47616">
    <property type="entry name" value="GST C-terminal domain-like"/>
    <property type="match status" value="1"/>
</dbReference>
<comment type="caution">
    <text evidence="2">The sequence shown here is derived from an EMBL/GenBank/DDBJ whole genome shotgun (WGS) entry which is preliminary data.</text>
</comment>
<keyword evidence="2" id="KW-0808">Transferase</keyword>
<dbReference type="PANTHER" id="PTHR43968:SF6">
    <property type="entry name" value="GLUTATHIONE S-TRANSFERASE OMEGA"/>
    <property type="match status" value="1"/>
</dbReference>